<dbReference type="GO" id="GO:0030686">
    <property type="term" value="C:90S preribosome"/>
    <property type="evidence" value="ECO:0007669"/>
    <property type="project" value="TreeGrafter"/>
</dbReference>
<dbReference type="PANTHER" id="PTHR23325">
    <property type="entry name" value="SERUM RESPONSE FACTOR-BINDING"/>
    <property type="match status" value="1"/>
</dbReference>
<evidence type="ECO:0000313" key="5">
    <source>
        <dbReference type="Proteomes" id="UP000005018"/>
    </source>
</evidence>
<dbReference type="GeneID" id="14536828"/>
<keyword evidence="1" id="KW-0175">Coiled coil</keyword>
<feature type="region of interest" description="Disordered" evidence="2">
    <location>
        <begin position="366"/>
        <end position="430"/>
    </location>
</feature>
<dbReference type="KEGG" id="cot:CORT_0A02540"/>
<dbReference type="Proteomes" id="UP000005018">
    <property type="component" value="Chromosome 1"/>
</dbReference>
<feature type="compositionally biased region" description="Basic and acidic residues" evidence="2">
    <location>
        <begin position="366"/>
        <end position="400"/>
    </location>
</feature>
<proteinExistence type="predicted"/>
<feature type="compositionally biased region" description="Low complexity" evidence="2">
    <location>
        <begin position="275"/>
        <end position="285"/>
    </location>
</feature>
<keyword evidence="5" id="KW-1185">Reference proteome</keyword>
<dbReference type="AlphaFoldDB" id="H8WW21"/>
<dbReference type="PANTHER" id="PTHR23325:SF1">
    <property type="entry name" value="SERUM RESPONSE FACTOR-BINDING PROTEIN 1"/>
    <property type="match status" value="1"/>
</dbReference>
<dbReference type="GO" id="GO:0005634">
    <property type="term" value="C:nucleus"/>
    <property type="evidence" value="ECO:0007669"/>
    <property type="project" value="TreeGrafter"/>
</dbReference>
<dbReference type="GO" id="GO:0030490">
    <property type="term" value="P:maturation of SSU-rRNA"/>
    <property type="evidence" value="ECO:0007669"/>
    <property type="project" value="TreeGrafter"/>
</dbReference>
<gene>
    <name evidence="4" type="ORF">CORT_0A02540</name>
</gene>
<dbReference type="OrthoDB" id="3364872at2759"/>
<organism evidence="4 5">
    <name type="scientific">Candida orthopsilosis (strain 90-125)</name>
    <name type="common">Yeast</name>
    <dbReference type="NCBI Taxonomy" id="1136231"/>
    <lineage>
        <taxon>Eukaryota</taxon>
        <taxon>Fungi</taxon>
        <taxon>Dikarya</taxon>
        <taxon>Ascomycota</taxon>
        <taxon>Saccharomycotina</taxon>
        <taxon>Pichiomycetes</taxon>
        <taxon>Debaryomycetaceae</taxon>
        <taxon>Candida/Lodderomyces clade</taxon>
        <taxon>Candida</taxon>
    </lineage>
</organism>
<sequence>MKHTNQMWKLDLLEARFEDAPPRYPHTKKLLFALNHKNKLAKKLPTNKEEAKEEIKALKAQYFEQKYHSAYNKLEKEVKRFVKQKQTPDVFEQDDFLQQLITAKLIKCIVSTILLNKQLKTNPPEYIPENIRGHVLDKSSPFNPSHFFVQYCQNSKEVNNCCSNLWNSKAVKSTVNDIEWSFKMVRGNLLKQDFEERKKQAGRVVNEEDSDEEDNSSEGSSEESTNESADESADEEQLSAFDGMVAASDQEDEQDENGLDPNVNYNEVTDEEPSEGVSDNSSSDSDLGDDFFEEEPPKKKLKTNGEEDYNLPELAQGYYSGGSDDESDDIDNDEVVKSITQQRKNRRGQRARQKIWAQKYGKEAKHIVKNRERIHSERETRQREYEERQRKRELKAKLLAEKQQPTGANTEPLGERKPRASVTSPVEDKKIHPSWEAKKLAEEKLKNVKFQGKKITFD</sequence>
<dbReference type="HOGENOM" id="CLU_024653_0_0_1"/>
<dbReference type="InterPro" id="IPR015158">
    <property type="entry name" value="Bud22_dom"/>
</dbReference>
<feature type="domain" description="Bud22" evidence="3">
    <location>
        <begin position="65"/>
        <end position="458"/>
    </location>
</feature>
<dbReference type="Pfam" id="PF09073">
    <property type="entry name" value="BUD22"/>
    <property type="match status" value="1"/>
</dbReference>
<accession>H8WW21</accession>
<dbReference type="RefSeq" id="XP_003866085.1">
    <property type="nucleotide sequence ID" value="XM_003866037.1"/>
</dbReference>
<feature type="compositionally biased region" description="Basic residues" evidence="2">
    <location>
        <begin position="343"/>
        <end position="353"/>
    </location>
</feature>
<evidence type="ECO:0000313" key="4">
    <source>
        <dbReference type="EMBL" id="CCG20645.1"/>
    </source>
</evidence>
<feature type="compositionally biased region" description="Acidic residues" evidence="2">
    <location>
        <begin position="249"/>
        <end position="258"/>
    </location>
</feature>
<reference evidence="4 5" key="1">
    <citation type="journal article" date="2012" name="PLoS ONE">
        <title>Sequence and analysis of the genome of the pathogenic yeast Candida orthopsilosis.</title>
        <authorList>
            <person name="Riccombeni A."/>
            <person name="Vidanes G."/>
            <person name="Proux-Wera E."/>
            <person name="Wolfe K.H."/>
            <person name="Butler G."/>
        </authorList>
    </citation>
    <scope>NUCLEOTIDE SEQUENCE [LARGE SCALE GENOMIC DNA]</scope>
    <source>
        <strain evidence="4 5">Co 90-125</strain>
    </source>
</reference>
<dbReference type="InterPro" id="IPR037393">
    <property type="entry name" value="Bud22/SRFB1"/>
</dbReference>
<dbReference type="EMBL" id="HE681719">
    <property type="protein sequence ID" value="CCG20645.1"/>
    <property type="molecule type" value="Genomic_DNA"/>
</dbReference>
<dbReference type="eggNOG" id="ENOG502S6Z4">
    <property type="taxonomic scope" value="Eukaryota"/>
</dbReference>
<protein>
    <submittedName>
        <fullName evidence="4">Bud22 protein</fullName>
    </submittedName>
</protein>
<evidence type="ECO:0000256" key="2">
    <source>
        <dbReference type="SAM" id="MobiDB-lite"/>
    </source>
</evidence>
<name>H8WW21_CANO9</name>
<feature type="region of interest" description="Disordered" evidence="2">
    <location>
        <begin position="197"/>
        <end position="354"/>
    </location>
</feature>
<feature type="compositionally biased region" description="Acidic residues" evidence="2">
    <location>
        <begin position="323"/>
        <end position="333"/>
    </location>
</feature>
<evidence type="ECO:0000256" key="1">
    <source>
        <dbReference type="ARBA" id="ARBA00023054"/>
    </source>
</evidence>
<feature type="compositionally biased region" description="Acidic residues" evidence="2">
    <location>
        <begin position="207"/>
        <end position="237"/>
    </location>
</feature>
<evidence type="ECO:0000259" key="3">
    <source>
        <dbReference type="Pfam" id="PF09073"/>
    </source>
</evidence>